<feature type="region of interest" description="Disordered" evidence="10">
    <location>
        <begin position="1095"/>
        <end position="1315"/>
    </location>
</feature>
<dbReference type="GO" id="GO:0009395">
    <property type="term" value="P:phospholipid catabolic process"/>
    <property type="evidence" value="ECO:0007669"/>
    <property type="project" value="TreeGrafter"/>
</dbReference>
<dbReference type="SMART" id="SM00233">
    <property type="entry name" value="PH"/>
    <property type="match status" value="1"/>
</dbReference>
<feature type="compositionally biased region" description="Low complexity" evidence="10">
    <location>
        <begin position="1"/>
        <end position="17"/>
    </location>
</feature>
<comment type="caution">
    <text evidence="13">The sequence shown here is derived from an EMBL/GenBank/DDBJ whole genome shotgun (WGS) entry which is preliminary data.</text>
</comment>
<dbReference type="InterPro" id="IPR001849">
    <property type="entry name" value="PH_domain"/>
</dbReference>
<name>A0A5C5FUS9_9BASI</name>
<feature type="compositionally biased region" description="Low complexity" evidence="10">
    <location>
        <begin position="59"/>
        <end position="68"/>
    </location>
</feature>
<feature type="compositionally biased region" description="Basic and acidic residues" evidence="10">
    <location>
        <begin position="1134"/>
        <end position="1169"/>
    </location>
</feature>
<feature type="compositionally biased region" description="Polar residues" evidence="10">
    <location>
        <begin position="1302"/>
        <end position="1315"/>
    </location>
</feature>
<feature type="domain" description="PX" evidence="12">
    <location>
        <begin position="181"/>
        <end position="310"/>
    </location>
</feature>
<gene>
    <name evidence="13" type="ORF">DMC30DRAFT_289324</name>
</gene>
<dbReference type="CDD" id="cd01254">
    <property type="entry name" value="PH_PLD"/>
    <property type="match status" value="1"/>
</dbReference>
<feature type="compositionally biased region" description="Basic and acidic residues" evidence="10">
    <location>
        <begin position="1017"/>
        <end position="1026"/>
    </location>
</feature>
<keyword evidence="6" id="KW-0443">Lipid metabolism</keyword>
<feature type="compositionally biased region" description="Gly residues" evidence="10">
    <location>
        <begin position="97"/>
        <end position="106"/>
    </location>
</feature>
<evidence type="ECO:0000256" key="9">
    <source>
        <dbReference type="PIRNR" id="PIRNR009376"/>
    </source>
</evidence>
<feature type="compositionally biased region" description="Low complexity" evidence="10">
    <location>
        <begin position="107"/>
        <end position="120"/>
    </location>
</feature>
<dbReference type="GO" id="GO:0035091">
    <property type="term" value="F:phosphatidylinositol binding"/>
    <property type="evidence" value="ECO:0007669"/>
    <property type="project" value="InterPro"/>
</dbReference>
<reference evidence="13 14" key="1">
    <citation type="submission" date="2019-03" db="EMBL/GenBank/DDBJ databases">
        <title>Rhodosporidium diobovatum UCD-FST 08-225 genome sequencing, assembly, and annotation.</title>
        <authorList>
            <person name="Fakankun I.U."/>
            <person name="Fristensky B."/>
            <person name="Levin D.B."/>
        </authorList>
    </citation>
    <scope>NUCLEOTIDE SEQUENCE [LARGE SCALE GENOMIC DNA]</scope>
    <source>
        <strain evidence="13 14">UCD-FST 08-225</strain>
    </source>
</reference>
<evidence type="ECO:0000256" key="8">
    <source>
        <dbReference type="ARBA" id="ARBA00037868"/>
    </source>
</evidence>
<evidence type="ECO:0000256" key="6">
    <source>
        <dbReference type="ARBA" id="ARBA00023098"/>
    </source>
</evidence>
<sequence length="1406" mass="156818">MHAADGNAAAADGAAADAEWEDETRDQFDTDATSPPGGAGRPPGAAPSRKGSLWGAGAGALAHPHLPGFAHRGDGAGSGTSTPREGTSDDEGAGSSSAGGGVGAGVGAKRPAGGARRGSAWNVVRNRLGQGQQKKKKEKQGASLTGHELVAELATGALPLVLVKMATMDRDDKGDKRIPILMNYLKLRITDSVYPFHDKHAIFRIELEYGDSAVKWVIYRELKDFVNLHAHYRVANLRQGIDKFPAFPKTSLPYLNWLKSEGRGNVGKADFARMQREALENYLLKLIRATMFGAGANRLCKFLEISAMSIQLATRGGEQGKQGYLRVTSSSGGRRKQPGFHPISWKKRHEPKWFIVRDSYIVAVESPASTEVFDVIMVDSTFEIERPTRVYRKGLNLLHHDGSRESLGDNDELRAGNVDLLANEPKPPAGHQGVADPRDPSTTHPNAQEDDLKDSSTHTFYLRSSERKMRLVAKTERQQDQFIASIEKMLAKTIWAGRNRFDSFSPIRLNVAAQWLIDGRDYFWSLSRAIALAKHKIYIHDWWLSPELYLRRPAIKNEKWRLDRLLQRKAREGVQVFVIVYKEVSNDFTPVDSNYTKTRLRGLHPNIHVQRSPSHTSTGTLLWSHMCVIDETIGFMGGLDLCFGRWDTPGHVLTDDGPNPLKDGVDGKNVSDEEAAKSQIWPGKDYSNQRVLDFHTLNKPEEDMYDREKVPRQPWHDIGLQIIGQPARDLCRHFMQRWNFLLRTKNHTVKMPFLIPAPDFTPEQLESQRITGTCEVQICRSVGPWSMGISHVEHSIQNAYIKSIQLSDHFVYIENQFFISSSECEGTIIENKIGDALVSRIIRAHTEGTPWRAMIVVPLIPGYPYPLDHSEASSVRLIMECQFRTICRGEYSIFARLRREGIDPDEYITFFGLRAWGKLSSGALTTESTYIHAKGMIVDDRIAIIGSANINERSQRGDRDSELACIIRDTDMIDSTMAGKPYQVGRFAHTMRVRLMREHLGIDVDEIESAEGREELEAREADHMQNSDEEWDPDREQRHGTDRGAQAPTASLARRAVNAGAKYTGAVASGTAEAAGLGLEKTAGRLQANLKIGIDEREDKPPSAIAEDEETNADRIVQGQAGTGGFASSVVPTIEEKIMTEGRPRPEMRDDGNVRDRDQPAQREREEGPTTHSAAQRREEREEEHGDHGTQAPQLNGGKGLPSKKHPQRRQEGAKFTQNESEVDDTRKLPMSDPTEEAAAPLSSIDEDGPDAQHGKADKAVKVDPNPADPAHDPPDLDPAHDARANGDKDSKRRPSQKDRTPSQMQGNEQAVNRNAVTTALRKNLRERGAYTIPTQPPKVDPYGFADPLVDSFYKDVWLAAAVRNTQIFRKVFRCMPDDLVQTWKQYREFQVRAPLTCRRRSCGAH</sequence>
<evidence type="ECO:0000256" key="10">
    <source>
        <dbReference type="SAM" id="MobiDB-lite"/>
    </source>
</evidence>
<dbReference type="InterPro" id="IPR001736">
    <property type="entry name" value="PLipase_D/transphosphatidylase"/>
</dbReference>
<dbReference type="EMBL" id="SOZI01000086">
    <property type="protein sequence ID" value="TNY19744.1"/>
    <property type="molecule type" value="Genomic_DNA"/>
</dbReference>
<dbReference type="PIRSF" id="PIRSF009376">
    <property type="entry name" value="Phospholipase_D_euk"/>
    <property type="match status" value="1"/>
</dbReference>
<keyword evidence="14" id="KW-1185">Reference proteome</keyword>
<dbReference type="PROSITE" id="PS50195">
    <property type="entry name" value="PX"/>
    <property type="match status" value="1"/>
</dbReference>
<dbReference type="PANTHER" id="PTHR18896">
    <property type="entry name" value="PHOSPHOLIPASE D"/>
    <property type="match status" value="1"/>
</dbReference>
<dbReference type="FunFam" id="3.30.870.10:FF:000011">
    <property type="entry name" value="Phospholipase"/>
    <property type="match status" value="1"/>
</dbReference>
<dbReference type="SMART" id="SM00155">
    <property type="entry name" value="PLDc"/>
    <property type="match status" value="2"/>
</dbReference>
<evidence type="ECO:0000313" key="13">
    <source>
        <dbReference type="EMBL" id="TNY19744.1"/>
    </source>
</evidence>
<keyword evidence="5 9" id="KW-0442">Lipid degradation</keyword>
<dbReference type="SMART" id="SM00312">
    <property type="entry name" value="PX"/>
    <property type="match status" value="1"/>
</dbReference>
<keyword evidence="4 9" id="KW-0378">Hydrolase</keyword>
<dbReference type="InterPro" id="IPR011993">
    <property type="entry name" value="PH-like_dom_sf"/>
</dbReference>
<evidence type="ECO:0000256" key="3">
    <source>
        <dbReference type="ARBA" id="ARBA00022737"/>
    </source>
</evidence>
<dbReference type="SUPFAM" id="SSF64268">
    <property type="entry name" value="PX domain"/>
    <property type="match status" value="1"/>
</dbReference>
<dbReference type="Pfam" id="PF00614">
    <property type="entry name" value="PLDc"/>
    <property type="match status" value="1"/>
</dbReference>
<dbReference type="SUPFAM" id="SSF56024">
    <property type="entry name" value="Phospholipase D/nuclease"/>
    <property type="match status" value="2"/>
</dbReference>
<feature type="compositionally biased region" description="Basic and acidic residues" evidence="10">
    <location>
        <begin position="1251"/>
        <end position="1262"/>
    </location>
</feature>
<feature type="region of interest" description="Disordered" evidence="10">
    <location>
        <begin position="420"/>
        <end position="457"/>
    </location>
</feature>
<dbReference type="PANTHER" id="PTHR18896:SF76">
    <property type="entry name" value="PHOSPHOLIPASE"/>
    <property type="match status" value="1"/>
</dbReference>
<feature type="compositionally biased region" description="Basic and acidic residues" evidence="10">
    <location>
        <begin position="1176"/>
        <end position="1188"/>
    </location>
</feature>
<dbReference type="Gene3D" id="3.30.1520.10">
    <property type="entry name" value="Phox-like domain"/>
    <property type="match status" value="1"/>
</dbReference>
<dbReference type="GO" id="GO:0035556">
    <property type="term" value="P:intracellular signal transduction"/>
    <property type="evidence" value="ECO:0007669"/>
    <property type="project" value="InterPro"/>
</dbReference>
<dbReference type="CDD" id="cd09138">
    <property type="entry name" value="PLDc_vPLD1_2_yPLD_like_1"/>
    <property type="match status" value="1"/>
</dbReference>
<dbReference type="STRING" id="5288.A0A5C5FUS9"/>
<dbReference type="CDD" id="cd09141">
    <property type="entry name" value="PLDc_vPLD1_2_yPLD_like_2"/>
    <property type="match status" value="1"/>
</dbReference>
<comment type="similarity">
    <text evidence="2 9">Belongs to the phospholipase D family.</text>
</comment>
<organism evidence="13 14">
    <name type="scientific">Rhodotorula diobovata</name>
    <dbReference type="NCBI Taxonomy" id="5288"/>
    <lineage>
        <taxon>Eukaryota</taxon>
        <taxon>Fungi</taxon>
        <taxon>Dikarya</taxon>
        <taxon>Basidiomycota</taxon>
        <taxon>Pucciniomycotina</taxon>
        <taxon>Microbotryomycetes</taxon>
        <taxon>Sporidiobolales</taxon>
        <taxon>Sporidiobolaceae</taxon>
        <taxon>Rhodotorula</taxon>
    </lineage>
</organism>
<evidence type="ECO:0000313" key="14">
    <source>
        <dbReference type="Proteomes" id="UP000311382"/>
    </source>
</evidence>
<protein>
    <recommendedName>
        <fullName evidence="9">Phospholipase</fullName>
        <ecNumber evidence="9">3.1.4.4</ecNumber>
    </recommendedName>
</protein>
<keyword evidence="7" id="KW-0449">Lipoprotein</keyword>
<dbReference type="GO" id="GO:0006654">
    <property type="term" value="P:phosphatidic acid biosynthetic process"/>
    <property type="evidence" value="ECO:0007669"/>
    <property type="project" value="InterPro"/>
</dbReference>
<evidence type="ECO:0000256" key="2">
    <source>
        <dbReference type="ARBA" id="ARBA00008664"/>
    </source>
</evidence>
<evidence type="ECO:0000256" key="1">
    <source>
        <dbReference type="ARBA" id="ARBA00000798"/>
    </source>
</evidence>
<feature type="region of interest" description="Disordered" evidence="10">
    <location>
        <begin position="1"/>
        <end position="143"/>
    </location>
</feature>
<dbReference type="OrthoDB" id="14911at2759"/>
<evidence type="ECO:0000259" key="12">
    <source>
        <dbReference type="PROSITE" id="PS50195"/>
    </source>
</evidence>
<comment type="subcellular location">
    <subcellularLocation>
        <location evidence="8">Endomembrane system</location>
        <topology evidence="8">Lipid-anchor</topology>
    </subcellularLocation>
</comment>
<feature type="region of interest" description="Disordered" evidence="10">
    <location>
        <begin position="1017"/>
        <end position="1051"/>
    </location>
</feature>
<dbReference type="Proteomes" id="UP000311382">
    <property type="component" value="Unassembled WGS sequence"/>
</dbReference>
<dbReference type="Gene3D" id="3.30.870.10">
    <property type="entry name" value="Endonuclease Chain A"/>
    <property type="match status" value="2"/>
</dbReference>
<dbReference type="GO" id="GO:0004630">
    <property type="term" value="F:phospholipase D activity"/>
    <property type="evidence" value="ECO:0007669"/>
    <property type="project" value="UniProtKB-UniRule"/>
</dbReference>
<feature type="compositionally biased region" description="Basic and acidic residues" evidence="10">
    <location>
        <begin position="1270"/>
        <end position="1301"/>
    </location>
</feature>
<evidence type="ECO:0000256" key="5">
    <source>
        <dbReference type="ARBA" id="ARBA00022963"/>
    </source>
</evidence>
<evidence type="ECO:0000259" key="11">
    <source>
        <dbReference type="PROSITE" id="PS50035"/>
    </source>
</evidence>
<dbReference type="EC" id="3.1.4.4" evidence="9"/>
<dbReference type="InterPro" id="IPR015679">
    <property type="entry name" value="PLipase_D_fam"/>
</dbReference>
<dbReference type="GO" id="GO:0012505">
    <property type="term" value="C:endomembrane system"/>
    <property type="evidence" value="ECO:0007669"/>
    <property type="project" value="UniProtKB-SubCell"/>
</dbReference>
<dbReference type="CDD" id="cd06093">
    <property type="entry name" value="PX_domain"/>
    <property type="match status" value="1"/>
</dbReference>
<dbReference type="PROSITE" id="PS50035">
    <property type="entry name" value="PLD"/>
    <property type="match status" value="1"/>
</dbReference>
<dbReference type="Gene3D" id="2.30.29.30">
    <property type="entry name" value="Pleckstrin-homology domain (PH domain)/Phosphotyrosine-binding domain (PTB)"/>
    <property type="match status" value="1"/>
</dbReference>
<feature type="domain" description="PLD phosphodiesterase" evidence="11">
    <location>
        <begin position="927"/>
        <end position="954"/>
    </location>
</feature>
<accession>A0A5C5FUS9</accession>
<dbReference type="InterPro" id="IPR016555">
    <property type="entry name" value="PLipase_D_euk"/>
</dbReference>
<proteinExistence type="inferred from homology"/>
<evidence type="ECO:0000256" key="4">
    <source>
        <dbReference type="ARBA" id="ARBA00022801"/>
    </source>
</evidence>
<comment type="catalytic activity">
    <reaction evidence="1 9">
        <text>a 1,2-diacyl-sn-glycero-3-phosphocholine + H2O = a 1,2-diacyl-sn-glycero-3-phosphate + choline + H(+)</text>
        <dbReference type="Rhea" id="RHEA:14445"/>
        <dbReference type="ChEBI" id="CHEBI:15354"/>
        <dbReference type="ChEBI" id="CHEBI:15377"/>
        <dbReference type="ChEBI" id="CHEBI:15378"/>
        <dbReference type="ChEBI" id="CHEBI:57643"/>
        <dbReference type="ChEBI" id="CHEBI:58608"/>
        <dbReference type="EC" id="3.1.4.4"/>
    </reaction>
</comment>
<keyword evidence="3" id="KW-0677">Repeat</keyword>
<dbReference type="InterPro" id="IPR001683">
    <property type="entry name" value="PX_dom"/>
</dbReference>
<evidence type="ECO:0000256" key="7">
    <source>
        <dbReference type="ARBA" id="ARBA00023288"/>
    </source>
</evidence>
<dbReference type="InterPro" id="IPR036871">
    <property type="entry name" value="PX_dom_sf"/>
</dbReference>